<gene>
    <name evidence="2" type="ORF">SMD44_p10243</name>
</gene>
<dbReference type="AlphaFoldDB" id="A0A291W5C0"/>
<dbReference type="EMBL" id="CP023976">
    <property type="protein sequence ID" value="ATM24742.1"/>
    <property type="molecule type" value="Genomic_DNA"/>
</dbReference>
<evidence type="ECO:0008006" key="4">
    <source>
        <dbReference type="Google" id="ProtNLM"/>
    </source>
</evidence>
<keyword evidence="3" id="KW-1185">Reference proteome</keyword>
<geneLocation type="plasmid" evidence="3">
    <name>pmdjk44.1</name>
</geneLocation>
<keyword evidence="2" id="KW-0614">Plasmid</keyword>
<proteinExistence type="predicted"/>
<accession>A0A291W5C0</accession>
<sequence length="485" mass="54434">MGSGTRIDHQHHLVATTQGLTIEAPSDEVILMPEAQREIIDRALEIQTQWEDNHGQATLDEAMEYWGLRDRLRHEYDLWNGHGLIQDAEREEAEAQPPGFPPRASEPPVSIPVQRAAAQQVLDEVLEEHQAAAALAVQARDRWPDNSEASFVQDFEAFREIHDAAWNREFEGEEAVPYMLENATGGLGSRESGRGFGLELEFVTDGDWEDQGEALRAIARDLHEAGLARDNYMYGYHSQRNAGYTDAANAWRLEEDCTVAGEIVSPILYDEPQTWQNLATVCEIIRRHGGGANEQTGGHVHVGLHDYDHDVANHQRLMDLYADHEDVLFRLAANRNAPESEHRGLQWCDPNYVPSAGFRTLGDVHARARHGMALNLTAARGQRSDHGEFRLWDGSVDPAVIQAQVNVSLGMAAAAVREDPATPRHRRRLGHHVDYWGTQRPPAAQLEVSSLAFREFADEILPGRRQMAQAASLYALTRWQENDGW</sequence>
<dbReference type="Proteomes" id="UP000195880">
    <property type="component" value="Plasmid pMDJK44.1"/>
</dbReference>
<dbReference type="KEGG" id="salf:SMD44_p10243"/>
<name>A0A291W5C0_9ACTN</name>
<reference evidence="2 3" key="1">
    <citation type="submission" date="2017-10" db="EMBL/GenBank/DDBJ databases">
        <title>Streptomyces alboflavus Genome sequencing and assembly.</title>
        <authorList>
            <person name="Wang Y."/>
            <person name="Du B."/>
            <person name="Ding Y."/>
            <person name="Liu H."/>
            <person name="Hou Q."/>
            <person name="Liu K."/>
            <person name="Wang C."/>
            <person name="Yao L."/>
        </authorList>
    </citation>
    <scope>NUCLEOTIDE SEQUENCE [LARGE SCALE GENOMIC DNA]</scope>
    <source>
        <strain evidence="2 3">MDJK44</strain>
        <plasmid evidence="3">Plasmid pmdjk44.1</plasmid>
    </source>
</reference>
<organism evidence="2 3">
    <name type="scientific">Streptomyces alboflavus</name>
    <dbReference type="NCBI Taxonomy" id="67267"/>
    <lineage>
        <taxon>Bacteria</taxon>
        <taxon>Bacillati</taxon>
        <taxon>Actinomycetota</taxon>
        <taxon>Actinomycetes</taxon>
        <taxon>Kitasatosporales</taxon>
        <taxon>Streptomycetaceae</taxon>
        <taxon>Streptomyces</taxon>
    </lineage>
</organism>
<dbReference type="Pfam" id="PF12224">
    <property type="entry name" value="Amidoligase_2"/>
    <property type="match status" value="1"/>
</dbReference>
<protein>
    <recommendedName>
        <fullName evidence="4">Amidoligase enzyme</fullName>
    </recommendedName>
</protein>
<dbReference type="OrthoDB" id="3489533at2"/>
<evidence type="ECO:0000256" key="1">
    <source>
        <dbReference type="SAM" id="MobiDB-lite"/>
    </source>
</evidence>
<evidence type="ECO:0000313" key="3">
    <source>
        <dbReference type="Proteomes" id="UP000195880"/>
    </source>
</evidence>
<dbReference type="RefSeq" id="WP_100112550.1">
    <property type="nucleotide sequence ID" value="NZ_CP023976.1"/>
</dbReference>
<dbReference type="InterPro" id="IPR022025">
    <property type="entry name" value="Amidoligase_2"/>
</dbReference>
<feature type="region of interest" description="Disordered" evidence="1">
    <location>
        <begin position="89"/>
        <end position="108"/>
    </location>
</feature>
<evidence type="ECO:0000313" key="2">
    <source>
        <dbReference type="EMBL" id="ATM24742.1"/>
    </source>
</evidence>